<evidence type="ECO:0000256" key="2">
    <source>
        <dbReference type="ARBA" id="ARBA00022448"/>
    </source>
</evidence>
<feature type="transmembrane region" description="Helical" evidence="8">
    <location>
        <begin position="296"/>
        <end position="316"/>
    </location>
</feature>
<dbReference type="VEuPathDB" id="FungiDB:PAAG_09034"/>
<dbReference type="KEGG" id="pbl:PAAG_09034"/>
<dbReference type="OMA" id="AITVGYW"/>
<dbReference type="GeneID" id="9092268"/>
<dbReference type="PROSITE" id="PS00218">
    <property type="entry name" value="AMINO_ACID_PERMEASE_1"/>
    <property type="match status" value="1"/>
</dbReference>
<feature type="transmembrane region" description="Helical" evidence="8">
    <location>
        <begin position="169"/>
        <end position="191"/>
    </location>
</feature>
<evidence type="ECO:0000256" key="5">
    <source>
        <dbReference type="ARBA" id="ARBA00022989"/>
    </source>
</evidence>
<accession>C1HE36</accession>
<evidence type="ECO:0000313" key="10">
    <source>
        <dbReference type="EMBL" id="EEH40576.2"/>
    </source>
</evidence>
<keyword evidence="4" id="KW-0029">Amino-acid transport</keyword>
<dbReference type="PANTHER" id="PTHR43341">
    <property type="entry name" value="AMINO ACID PERMEASE"/>
    <property type="match status" value="1"/>
</dbReference>
<dbReference type="GO" id="GO:0015171">
    <property type="term" value="F:amino acid transmembrane transporter activity"/>
    <property type="evidence" value="ECO:0007669"/>
    <property type="project" value="TreeGrafter"/>
</dbReference>
<dbReference type="PANTHER" id="PTHR43341:SF1">
    <property type="entry name" value="GENERAL AMINO-ACID PERMEASE GAP1"/>
    <property type="match status" value="1"/>
</dbReference>
<evidence type="ECO:0000256" key="6">
    <source>
        <dbReference type="ARBA" id="ARBA00023136"/>
    </source>
</evidence>
<dbReference type="eggNOG" id="KOG1286">
    <property type="taxonomic scope" value="Eukaryota"/>
</dbReference>
<protein>
    <submittedName>
        <fullName evidence="10">General amino-acid permease GAP1</fullName>
    </submittedName>
</protein>
<feature type="transmembrane region" description="Helical" evidence="8">
    <location>
        <begin position="554"/>
        <end position="572"/>
    </location>
</feature>
<name>C1HE36_PARBA</name>
<dbReference type="Pfam" id="PF00324">
    <property type="entry name" value="AA_permease"/>
    <property type="match status" value="2"/>
</dbReference>
<feature type="transmembrane region" description="Helical" evidence="8">
    <location>
        <begin position="395"/>
        <end position="417"/>
    </location>
</feature>
<dbReference type="RefSeq" id="XP_015701754.1">
    <property type="nucleotide sequence ID" value="XM_015846715.1"/>
</dbReference>
<feature type="transmembrane region" description="Helical" evidence="8">
    <location>
        <begin position="467"/>
        <end position="488"/>
    </location>
</feature>
<dbReference type="HOGENOM" id="CLU_007946_12_0_1"/>
<sequence length="618" mass="67496">MSDSPNSEPKTPPETIDHSSDPPTYVEDGSSHDSFIARFLDGFRRDPNARISSEKKETGGSQDKAYNLEAAVSNTASSPLQRKLRGRHLQMIAIGGSIGTGLFIGSGKALADGGPASVLMAFILVGVMLYSTVHALGEMAVLFPVAGSFSAFSTRFIDPAWGFAMGWNYGLQWIIVLPLEIVAAAITVGYWGPSISLAVWVTIFYVLIVSINLFGVRGYGEAEFVFSLIKVIAIVGFMYVLPSFFFSPAELCSFTDMHLPPKQSILGIVLDVGGGPNGEYIGGRYWHRPGAFHNGFKGLCTVFVTAAFAFAGTEMVGLAAAETSNPRRTIPTAVKQVFWRITLFYIVSLTLVGLLVPYDEVRLVTGESSADANASPFVIAIKNAGIEGLDSVMNVVILIAVLSVGNSSIYGSSRTLAALAEQSQAPRVLTYIDRRGRPLVAIGISSAIGLLGYLAVAKEQQGTVFSWMLAISALSSIFTWASVCFAHIRFRRGWQVQGRSLDDLPYRSPAGVTGSWIGLILNVLVLVAQLWVAIAPVGFREMTVKERVETVFELYIAVPIILSFFIPYKLWYRTKMVQTKDMNLDTGRRDLDITNLIAEEHAERTRWPMWKKVYKVFC</sequence>
<evidence type="ECO:0000256" key="7">
    <source>
        <dbReference type="SAM" id="MobiDB-lite"/>
    </source>
</evidence>
<feature type="transmembrane region" description="Helical" evidence="8">
    <location>
        <begin position="88"/>
        <end position="104"/>
    </location>
</feature>
<proteinExistence type="predicted"/>
<dbReference type="InterPro" id="IPR050524">
    <property type="entry name" value="APC_YAT"/>
</dbReference>
<evidence type="ECO:0000256" key="8">
    <source>
        <dbReference type="SAM" id="Phobius"/>
    </source>
</evidence>
<dbReference type="PIRSF" id="PIRSF006060">
    <property type="entry name" value="AA_transporter"/>
    <property type="match status" value="1"/>
</dbReference>
<feature type="region of interest" description="Disordered" evidence="7">
    <location>
        <begin position="1"/>
        <end position="30"/>
    </location>
</feature>
<dbReference type="OrthoDB" id="3900342at2759"/>
<feature type="transmembrane region" description="Helical" evidence="8">
    <location>
        <begin position="228"/>
        <end position="247"/>
    </location>
</feature>
<keyword evidence="11" id="KW-1185">Reference proteome</keyword>
<evidence type="ECO:0000259" key="9">
    <source>
        <dbReference type="Pfam" id="PF00324"/>
    </source>
</evidence>
<feature type="transmembrane region" description="Helical" evidence="8">
    <location>
        <begin position="509"/>
        <end position="534"/>
    </location>
</feature>
<keyword evidence="6 8" id="KW-0472">Membrane</keyword>
<keyword evidence="2" id="KW-0813">Transport</keyword>
<evidence type="ECO:0000256" key="4">
    <source>
        <dbReference type="ARBA" id="ARBA00022970"/>
    </source>
</evidence>
<evidence type="ECO:0000256" key="1">
    <source>
        <dbReference type="ARBA" id="ARBA00004141"/>
    </source>
</evidence>
<dbReference type="InterPro" id="IPR004841">
    <property type="entry name" value="AA-permease/SLC12A_dom"/>
</dbReference>
<dbReference type="Gene3D" id="1.20.1740.10">
    <property type="entry name" value="Amino acid/polyamine transporter I"/>
    <property type="match status" value="1"/>
</dbReference>
<feature type="transmembrane region" description="Helical" evidence="8">
    <location>
        <begin position="337"/>
        <end position="358"/>
    </location>
</feature>
<keyword evidence="3 8" id="KW-0812">Transmembrane</keyword>
<dbReference type="EMBL" id="KN294054">
    <property type="protein sequence ID" value="EEH40576.2"/>
    <property type="molecule type" value="Genomic_DNA"/>
</dbReference>
<reference evidence="10 11" key="1">
    <citation type="journal article" date="2011" name="PLoS Genet.">
        <title>Comparative genomic analysis of human fungal pathogens causing paracoccidioidomycosis.</title>
        <authorList>
            <person name="Desjardins C.A."/>
            <person name="Champion M.D."/>
            <person name="Holder J.W."/>
            <person name="Muszewska A."/>
            <person name="Goldberg J."/>
            <person name="Bailao A.M."/>
            <person name="Brigido M.M."/>
            <person name="Ferreira M.E."/>
            <person name="Garcia A.M."/>
            <person name="Grynberg M."/>
            <person name="Gujja S."/>
            <person name="Heiman D.I."/>
            <person name="Henn M.R."/>
            <person name="Kodira C.D."/>
            <person name="Leon-Narvaez H."/>
            <person name="Longo L.V."/>
            <person name="Ma L.J."/>
            <person name="Malavazi I."/>
            <person name="Matsuo A.L."/>
            <person name="Morais F.V."/>
            <person name="Pereira M."/>
            <person name="Rodriguez-Brito S."/>
            <person name="Sakthikumar S."/>
            <person name="Salem-Izacc S.M."/>
            <person name="Sykes S.M."/>
            <person name="Teixeira M.M."/>
            <person name="Vallejo M.C."/>
            <person name="Walter M.E."/>
            <person name="Yandava C."/>
            <person name="Young S."/>
            <person name="Zeng Q."/>
            <person name="Zucker J."/>
            <person name="Felipe M.S."/>
            <person name="Goldman G.H."/>
            <person name="Haas B.J."/>
            <person name="McEwen J.G."/>
            <person name="Nino-Vega G."/>
            <person name="Puccia R."/>
            <person name="San-Blas G."/>
            <person name="Soares C.M."/>
            <person name="Birren B.W."/>
            <person name="Cuomo C.A."/>
        </authorList>
    </citation>
    <scope>NUCLEOTIDE SEQUENCE [LARGE SCALE GENOMIC DNA]</scope>
    <source>
        <strain evidence="11">ATCC MYA-826 / Pb01</strain>
    </source>
</reference>
<feature type="domain" description="Amino acid permease/ SLC12A" evidence="9">
    <location>
        <begin position="265"/>
        <end position="578"/>
    </location>
</feature>
<feature type="domain" description="Amino acid permease/ SLC12A" evidence="9">
    <location>
        <begin position="88"/>
        <end position="246"/>
    </location>
</feature>
<dbReference type="GO" id="GO:0016020">
    <property type="term" value="C:membrane"/>
    <property type="evidence" value="ECO:0007669"/>
    <property type="project" value="UniProtKB-SubCell"/>
</dbReference>
<feature type="transmembrane region" description="Helical" evidence="8">
    <location>
        <begin position="116"/>
        <end position="133"/>
    </location>
</feature>
<keyword evidence="5 8" id="KW-1133">Transmembrane helix</keyword>
<comment type="subcellular location">
    <subcellularLocation>
        <location evidence="1">Membrane</location>
        <topology evidence="1">Multi-pass membrane protein</topology>
    </subcellularLocation>
</comment>
<dbReference type="AlphaFoldDB" id="C1HE36"/>
<feature type="transmembrane region" description="Helical" evidence="8">
    <location>
        <begin position="197"/>
        <end position="216"/>
    </location>
</feature>
<feature type="transmembrane region" description="Helical" evidence="8">
    <location>
        <begin position="139"/>
        <end position="157"/>
    </location>
</feature>
<organism evidence="10 11">
    <name type="scientific">Paracoccidioides lutzii (strain ATCC MYA-826 / Pb01)</name>
    <name type="common">Paracoccidioides brasiliensis</name>
    <dbReference type="NCBI Taxonomy" id="502779"/>
    <lineage>
        <taxon>Eukaryota</taxon>
        <taxon>Fungi</taxon>
        <taxon>Dikarya</taxon>
        <taxon>Ascomycota</taxon>
        <taxon>Pezizomycotina</taxon>
        <taxon>Eurotiomycetes</taxon>
        <taxon>Eurotiomycetidae</taxon>
        <taxon>Onygenales</taxon>
        <taxon>Ajellomycetaceae</taxon>
        <taxon>Paracoccidioides</taxon>
    </lineage>
</organism>
<feature type="transmembrane region" description="Helical" evidence="8">
    <location>
        <begin position="438"/>
        <end position="455"/>
    </location>
</feature>
<dbReference type="Proteomes" id="UP000002059">
    <property type="component" value="Partially assembled WGS sequence"/>
</dbReference>
<evidence type="ECO:0000256" key="3">
    <source>
        <dbReference type="ARBA" id="ARBA00022692"/>
    </source>
</evidence>
<dbReference type="InterPro" id="IPR004840">
    <property type="entry name" value="Amino_acid_permease_CS"/>
</dbReference>
<evidence type="ECO:0000313" key="11">
    <source>
        <dbReference type="Proteomes" id="UP000002059"/>
    </source>
</evidence>
<gene>
    <name evidence="10" type="ORF">PAAG_09034</name>
</gene>